<comment type="similarity">
    <text evidence="2">Belongs to the glycosyl hydrolase 33 family.</text>
</comment>
<evidence type="ECO:0000259" key="5">
    <source>
        <dbReference type="Pfam" id="PF13088"/>
    </source>
</evidence>
<dbReference type="EC" id="3.2.1.18" evidence="3"/>
<feature type="transmembrane region" description="Helical" evidence="4">
    <location>
        <begin position="135"/>
        <end position="156"/>
    </location>
</feature>
<dbReference type="Gene3D" id="2.120.10.10">
    <property type="match status" value="1"/>
</dbReference>
<dbReference type="PANTHER" id="PTHR10628">
    <property type="entry name" value="SIALIDASE"/>
    <property type="match status" value="1"/>
</dbReference>
<comment type="catalytic activity">
    <reaction evidence="1">
        <text>Hydrolysis of alpha-(2-&gt;3)-, alpha-(2-&gt;6)-, alpha-(2-&gt;8)- glycosidic linkages of terminal sialic acid residues in oligosaccharides, glycoproteins, glycolipids, colominic acid and synthetic substrates.</text>
        <dbReference type="EC" id="3.2.1.18"/>
    </reaction>
</comment>
<dbReference type="EMBL" id="CP036422">
    <property type="protein sequence ID" value="QFU75447.1"/>
    <property type="molecule type" value="Genomic_DNA"/>
</dbReference>
<dbReference type="KEGG" id="halc:EY643_07140"/>
<accession>A0A5P9NHY8</accession>
<sequence>MKSHRFISVTTNIGTVAMLVFLYFFVSFNAPGLVALYAVVAVAVVYAVVYLTAITLLLNRVNAEQGGPRAGAIERLLLLLLSIVLLAVFVDATVMDYYQPLSLYDEAIGLLALWWLLLLVSNIAGLFASRSVARALLVATLAALLSAPFAASLWWINAPSVNSEVSLAVDVYTGGEDGYDIYRIPGMVLLPAGSALAAGDPLESDRILAFAEARRNGALDTGDIDLVMKVSDDGGRSWSDQKVICTHRKDEQRGKCGNPTPLFDEREGRVVLGYNLSGLEDEGRHHSTVVMSSDDGGLSWGAPVTIASDNFVFGPGKGIQKQHPPHAGRLMLPGYIPGSAGAYYSDDHGASWKLSPFFEGGNETDLAETGDGRLYLSTRHSAPIGRAPSPNGRLFSISSDGGDSWPALSLDEALPTPVCQVAVINGDDEGLIFSNPAHIKSRVKLTLRYSADAGATWPRELLVYPGPTGYSVLAQATDGDILALYENGNMSYSERISIARIPRESLLPSNQNQTDVPPGE</sequence>
<evidence type="ECO:0000256" key="1">
    <source>
        <dbReference type="ARBA" id="ARBA00000427"/>
    </source>
</evidence>
<name>A0A5P9NHY8_9GAMM</name>
<dbReference type="GO" id="GO:0016020">
    <property type="term" value="C:membrane"/>
    <property type="evidence" value="ECO:0007669"/>
    <property type="project" value="TreeGrafter"/>
</dbReference>
<feature type="transmembrane region" description="Helical" evidence="4">
    <location>
        <begin position="7"/>
        <end position="28"/>
    </location>
</feature>
<dbReference type="InterPro" id="IPR036278">
    <property type="entry name" value="Sialidase_sf"/>
</dbReference>
<feature type="transmembrane region" description="Helical" evidence="4">
    <location>
        <begin position="107"/>
        <end position="128"/>
    </location>
</feature>
<evidence type="ECO:0000313" key="7">
    <source>
        <dbReference type="Proteomes" id="UP000326287"/>
    </source>
</evidence>
<dbReference type="Proteomes" id="UP000326287">
    <property type="component" value="Chromosome"/>
</dbReference>
<dbReference type="SUPFAM" id="SSF50939">
    <property type="entry name" value="Sialidases"/>
    <property type="match status" value="1"/>
</dbReference>
<gene>
    <name evidence="6" type="ORF">EY643_07140</name>
</gene>
<dbReference type="AlphaFoldDB" id="A0A5P9NHY8"/>
<evidence type="ECO:0000256" key="2">
    <source>
        <dbReference type="ARBA" id="ARBA00009348"/>
    </source>
</evidence>
<dbReference type="OrthoDB" id="5664384at2"/>
<evidence type="ECO:0000256" key="4">
    <source>
        <dbReference type="SAM" id="Phobius"/>
    </source>
</evidence>
<reference evidence="6 7" key="1">
    <citation type="submission" date="2019-02" db="EMBL/GenBank/DDBJ databases">
        <authorList>
            <person name="Li S.-H."/>
        </authorList>
    </citation>
    <scope>NUCLEOTIDE SEQUENCE [LARGE SCALE GENOMIC DNA]</scope>
    <source>
        <strain evidence="6 7">IMCC14385</strain>
    </source>
</reference>
<dbReference type="InterPro" id="IPR026856">
    <property type="entry name" value="Sialidase_fam"/>
</dbReference>
<dbReference type="GO" id="GO:0006689">
    <property type="term" value="P:ganglioside catabolic process"/>
    <property type="evidence" value="ECO:0007669"/>
    <property type="project" value="TreeGrafter"/>
</dbReference>
<dbReference type="InterPro" id="IPR011040">
    <property type="entry name" value="Sialidase"/>
</dbReference>
<feature type="transmembrane region" description="Helical" evidence="4">
    <location>
        <begin position="34"/>
        <end position="56"/>
    </location>
</feature>
<keyword evidence="4" id="KW-1133">Transmembrane helix</keyword>
<keyword evidence="7" id="KW-1185">Reference proteome</keyword>
<keyword evidence="4" id="KW-0472">Membrane</keyword>
<proteinExistence type="inferred from homology"/>
<feature type="transmembrane region" description="Helical" evidence="4">
    <location>
        <begin position="76"/>
        <end position="95"/>
    </location>
</feature>
<keyword evidence="4" id="KW-0812">Transmembrane</keyword>
<organism evidence="6 7">
    <name type="scientific">Halioglobus maricola</name>
    <dbReference type="NCBI Taxonomy" id="2601894"/>
    <lineage>
        <taxon>Bacteria</taxon>
        <taxon>Pseudomonadati</taxon>
        <taxon>Pseudomonadota</taxon>
        <taxon>Gammaproteobacteria</taxon>
        <taxon>Cellvibrionales</taxon>
        <taxon>Halieaceae</taxon>
        <taxon>Halioglobus</taxon>
    </lineage>
</organism>
<dbReference type="GO" id="GO:0009313">
    <property type="term" value="P:oligosaccharide catabolic process"/>
    <property type="evidence" value="ECO:0007669"/>
    <property type="project" value="TreeGrafter"/>
</dbReference>
<evidence type="ECO:0000256" key="3">
    <source>
        <dbReference type="ARBA" id="ARBA00012733"/>
    </source>
</evidence>
<dbReference type="CDD" id="cd15482">
    <property type="entry name" value="Sialidase_non-viral"/>
    <property type="match status" value="1"/>
</dbReference>
<dbReference type="PANTHER" id="PTHR10628:SF30">
    <property type="entry name" value="EXO-ALPHA-SIALIDASE"/>
    <property type="match status" value="1"/>
</dbReference>
<dbReference type="RefSeq" id="WP_152661554.1">
    <property type="nucleotide sequence ID" value="NZ_CP036422.1"/>
</dbReference>
<protein>
    <recommendedName>
        <fullName evidence="3">exo-alpha-sialidase</fullName>
        <ecNumber evidence="3">3.2.1.18</ecNumber>
    </recommendedName>
</protein>
<dbReference type="Pfam" id="PF13088">
    <property type="entry name" value="BNR_2"/>
    <property type="match status" value="1"/>
</dbReference>
<evidence type="ECO:0000313" key="6">
    <source>
        <dbReference type="EMBL" id="QFU75447.1"/>
    </source>
</evidence>
<dbReference type="GO" id="GO:0005737">
    <property type="term" value="C:cytoplasm"/>
    <property type="evidence" value="ECO:0007669"/>
    <property type="project" value="TreeGrafter"/>
</dbReference>
<dbReference type="GO" id="GO:0004308">
    <property type="term" value="F:exo-alpha-sialidase activity"/>
    <property type="evidence" value="ECO:0007669"/>
    <property type="project" value="UniProtKB-EC"/>
</dbReference>
<feature type="domain" description="Sialidase" evidence="5">
    <location>
        <begin position="206"/>
        <end position="481"/>
    </location>
</feature>